<gene>
    <name evidence="6 9" type="primary">ruvA</name>
    <name evidence="9" type="ORF">H9870_08835</name>
</gene>
<evidence type="ECO:0000256" key="4">
    <source>
        <dbReference type="ARBA" id="ARBA00023172"/>
    </source>
</evidence>
<reference evidence="9" key="2">
    <citation type="submission" date="2021-04" db="EMBL/GenBank/DDBJ databases">
        <authorList>
            <person name="Gilroy R."/>
        </authorList>
    </citation>
    <scope>NUCLEOTIDE SEQUENCE</scope>
    <source>
        <strain evidence="9">CHK32-1732</strain>
    </source>
</reference>
<dbReference type="NCBIfam" id="TIGR00084">
    <property type="entry name" value="ruvA"/>
    <property type="match status" value="1"/>
</dbReference>
<dbReference type="InterPro" id="IPR010994">
    <property type="entry name" value="RuvA_2-like"/>
</dbReference>
<comment type="subunit">
    <text evidence="6">Homotetramer. Forms an RuvA(8)-RuvB(12)-Holliday junction (HJ) complex. HJ DNA is sandwiched between 2 RuvA tetramers; dsDNA enters through RuvA and exits via RuvB. An RuvB hexamer assembles on each DNA strand where it exits the tetramer. Each RuvB hexamer is contacted by two RuvA subunits (via domain III) on 2 adjacent RuvB subunits; this complex drives branch migration. In the full resolvosome a probable DNA-RuvA(4)-RuvB(12)-RuvC(2) complex forms which resolves the HJ.</text>
</comment>
<dbReference type="Proteomes" id="UP000824190">
    <property type="component" value="Unassembled WGS sequence"/>
</dbReference>
<dbReference type="GO" id="GO:0048476">
    <property type="term" value="C:Holliday junction resolvase complex"/>
    <property type="evidence" value="ECO:0007669"/>
    <property type="project" value="UniProtKB-UniRule"/>
</dbReference>
<dbReference type="GO" id="GO:0009379">
    <property type="term" value="C:Holliday junction helicase complex"/>
    <property type="evidence" value="ECO:0007669"/>
    <property type="project" value="InterPro"/>
</dbReference>
<dbReference type="Gene3D" id="1.10.150.20">
    <property type="entry name" value="5' to 3' exonuclease, C-terminal subdomain"/>
    <property type="match status" value="1"/>
</dbReference>
<protein>
    <recommendedName>
        <fullName evidence="6">Holliday junction branch migration complex subunit RuvA</fullName>
    </recommendedName>
</protein>
<evidence type="ECO:0000259" key="8">
    <source>
        <dbReference type="Pfam" id="PF07499"/>
    </source>
</evidence>
<feature type="region of interest" description="Flexible linker" evidence="6">
    <location>
        <begin position="149"/>
        <end position="161"/>
    </location>
</feature>
<dbReference type="EMBL" id="DXGC01000076">
    <property type="protein sequence ID" value="HIW91750.1"/>
    <property type="molecule type" value="Genomic_DNA"/>
</dbReference>
<keyword evidence="4 6" id="KW-0233">DNA recombination</keyword>
<evidence type="ECO:0000313" key="9">
    <source>
        <dbReference type="EMBL" id="HIW91750.1"/>
    </source>
</evidence>
<feature type="domain" description="DNA helicase Holliday junction RuvA type" evidence="7">
    <location>
        <begin position="1"/>
        <end position="60"/>
    </location>
</feature>
<keyword evidence="2 6" id="KW-0227">DNA damage</keyword>
<dbReference type="SUPFAM" id="SSF47781">
    <property type="entry name" value="RuvA domain 2-like"/>
    <property type="match status" value="1"/>
</dbReference>
<keyword evidence="3 6" id="KW-0238">DNA-binding</keyword>
<evidence type="ECO:0000256" key="6">
    <source>
        <dbReference type="HAMAP-Rule" id="MF_00031"/>
    </source>
</evidence>
<dbReference type="InterPro" id="IPR000085">
    <property type="entry name" value="RuvA"/>
</dbReference>
<keyword evidence="5 6" id="KW-0234">DNA repair</keyword>
<organism evidence="9 10">
    <name type="scientific">Candidatus Corynebacterium avicola</name>
    <dbReference type="NCBI Taxonomy" id="2838527"/>
    <lineage>
        <taxon>Bacteria</taxon>
        <taxon>Bacillati</taxon>
        <taxon>Actinomycetota</taxon>
        <taxon>Actinomycetes</taxon>
        <taxon>Mycobacteriales</taxon>
        <taxon>Corynebacteriaceae</taxon>
        <taxon>Corynebacterium</taxon>
    </lineage>
</organism>
<proteinExistence type="inferred from homology"/>
<reference evidence="9" key="1">
    <citation type="journal article" date="2021" name="PeerJ">
        <title>Extensive microbial diversity within the chicken gut microbiome revealed by metagenomics and culture.</title>
        <authorList>
            <person name="Gilroy R."/>
            <person name="Ravi A."/>
            <person name="Getino M."/>
            <person name="Pursley I."/>
            <person name="Horton D.L."/>
            <person name="Alikhan N.F."/>
            <person name="Baker D."/>
            <person name="Gharbi K."/>
            <person name="Hall N."/>
            <person name="Watson M."/>
            <person name="Adriaenssens E.M."/>
            <person name="Foster-Nyarko E."/>
            <person name="Jarju S."/>
            <person name="Secka A."/>
            <person name="Antonio M."/>
            <person name="Oren A."/>
            <person name="Chaudhuri R.R."/>
            <person name="La Ragione R."/>
            <person name="Hildebrand F."/>
            <person name="Pallen M.J."/>
        </authorList>
    </citation>
    <scope>NUCLEOTIDE SEQUENCE</scope>
    <source>
        <strain evidence="9">CHK32-1732</strain>
    </source>
</reference>
<accession>A0A9D1RQM0</accession>
<evidence type="ECO:0000256" key="2">
    <source>
        <dbReference type="ARBA" id="ARBA00022763"/>
    </source>
</evidence>
<evidence type="ECO:0000256" key="3">
    <source>
        <dbReference type="ARBA" id="ARBA00023125"/>
    </source>
</evidence>
<dbReference type="Pfam" id="PF07499">
    <property type="entry name" value="RuvA_C"/>
    <property type="match status" value="1"/>
</dbReference>
<dbReference type="Gene3D" id="1.10.8.10">
    <property type="entry name" value="DNA helicase RuvA subunit, C-terminal domain"/>
    <property type="match status" value="1"/>
</dbReference>
<comment type="domain">
    <text evidence="6">Has three domains with a flexible linker between the domains II and III and assumes an 'L' shape. Domain III is highly mobile and contacts RuvB.</text>
</comment>
<dbReference type="InterPro" id="IPR036267">
    <property type="entry name" value="RuvA_C_sf"/>
</dbReference>
<comment type="caution">
    <text evidence="6">Lacks conserved residue(s) required for the propagation of feature annotation.</text>
</comment>
<dbReference type="AlphaFoldDB" id="A0A9D1RQM0"/>
<dbReference type="GO" id="GO:0005737">
    <property type="term" value="C:cytoplasm"/>
    <property type="evidence" value="ECO:0007669"/>
    <property type="project" value="UniProtKB-SubCell"/>
</dbReference>
<name>A0A9D1RQM0_9CORY</name>
<feature type="region of interest" description="Domain III" evidence="6">
    <location>
        <begin position="162"/>
        <end position="214"/>
    </location>
</feature>
<evidence type="ECO:0000256" key="1">
    <source>
        <dbReference type="ARBA" id="ARBA00022490"/>
    </source>
</evidence>
<dbReference type="HAMAP" id="MF_00031">
    <property type="entry name" value="DNA_HJ_migration_RuvA"/>
    <property type="match status" value="1"/>
</dbReference>
<dbReference type="GO" id="GO:0000400">
    <property type="term" value="F:four-way junction DNA binding"/>
    <property type="evidence" value="ECO:0007669"/>
    <property type="project" value="UniProtKB-UniRule"/>
</dbReference>
<dbReference type="InterPro" id="IPR013849">
    <property type="entry name" value="DNA_helicase_Holl-junc_RuvA_I"/>
</dbReference>
<comment type="function">
    <text evidence="6">The RuvA-RuvB-RuvC complex processes Holliday junction (HJ) DNA during genetic recombination and DNA repair, while the RuvA-RuvB complex plays an important role in the rescue of blocked DNA replication forks via replication fork reversal (RFR). RuvA specifically binds to HJ cruciform DNA, conferring on it an open structure. The RuvB hexamer acts as an ATP-dependent pump, pulling dsDNA into and through the RuvAB complex. HJ branch migration allows RuvC to scan DNA until it finds its consensus sequence, where it cleaves and resolves the cruciform DNA.</text>
</comment>
<comment type="caution">
    <text evidence="9">The sequence shown here is derived from an EMBL/GenBank/DDBJ whole genome shotgun (WGS) entry which is preliminary data.</text>
</comment>
<dbReference type="GO" id="GO:0006310">
    <property type="term" value="P:DNA recombination"/>
    <property type="evidence" value="ECO:0007669"/>
    <property type="project" value="UniProtKB-UniRule"/>
</dbReference>
<dbReference type="GO" id="GO:0006281">
    <property type="term" value="P:DNA repair"/>
    <property type="evidence" value="ECO:0007669"/>
    <property type="project" value="UniProtKB-UniRule"/>
</dbReference>
<dbReference type="GO" id="GO:0005524">
    <property type="term" value="F:ATP binding"/>
    <property type="evidence" value="ECO:0007669"/>
    <property type="project" value="InterPro"/>
</dbReference>
<evidence type="ECO:0000313" key="10">
    <source>
        <dbReference type="Proteomes" id="UP000824190"/>
    </source>
</evidence>
<comment type="subcellular location">
    <subcellularLocation>
        <location evidence="6">Cytoplasm</location>
    </subcellularLocation>
</comment>
<sequence>MIASLRGTLIDKGLDYAVIECGGVGYLCQATARTLGELPRGEEVFVLTTLVVREDSQTLYAFPDAASREMFGVIQKVSGVGARLALGVMSVLEPHEFARAVADGDAKTLQRAPGVGKRLAERMALELKGKLDGFLPPAGAGSGQDAVLSADGAAGVEGSAVSEATAAQVVEALVGLGFTEKVAASAVAAAASETEGEPDASVLLRACLARLGGQ</sequence>
<dbReference type="InterPro" id="IPR012340">
    <property type="entry name" value="NA-bd_OB-fold"/>
</dbReference>
<keyword evidence="1 6" id="KW-0963">Cytoplasm</keyword>
<dbReference type="GO" id="GO:0009378">
    <property type="term" value="F:four-way junction helicase activity"/>
    <property type="evidence" value="ECO:0007669"/>
    <property type="project" value="InterPro"/>
</dbReference>
<feature type="domain" description="Holliday junction DNA helicase RuvA C-terminal" evidence="8">
    <location>
        <begin position="166"/>
        <end position="211"/>
    </location>
</feature>
<dbReference type="SUPFAM" id="SSF46929">
    <property type="entry name" value="DNA helicase RuvA subunit, C-terminal domain"/>
    <property type="match status" value="1"/>
</dbReference>
<comment type="similarity">
    <text evidence="6">Belongs to the RuvA family.</text>
</comment>
<dbReference type="Pfam" id="PF14520">
    <property type="entry name" value="HHH_5"/>
    <property type="match status" value="1"/>
</dbReference>
<dbReference type="Pfam" id="PF01330">
    <property type="entry name" value="RuvA_N"/>
    <property type="match status" value="1"/>
</dbReference>
<evidence type="ECO:0000259" key="7">
    <source>
        <dbReference type="Pfam" id="PF01330"/>
    </source>
</evidence>
<evidence type="ECO:0000256" key="5">
    <source>
        <dbReference type="ARBA" id="ARBA00023204"/>
    </source>
</evidence>
<dbReference type="SUPFAM" id="SSF50249">
    <property type="entry name" value="Nucleic acid-binding proteins"/>
    <property type="match status" value="1"/>
</dbReference>
<dbReference type="Gene3D" id="2.40.50.140">
    <property type="entry name" value="Nucleic acid-binding proteins"/>
    <property type="match status" value="1"/>
</dbReference>
<dbReference type="InterPro" id="IPR011114">
    <property type="entry name" value="RuvA_C"/>
</dbReference>